<evidence type="ECO:0000256" key="2">
    <source>
        <dbReference type="ARBA" id="ARBA00022448"/>
    </source>
</evidence>
<dbReference type="EMBL" id="QPJK01000002">
    <property type="protein sequence ID" value="RCW74012.1"/>
    <property type="molecule type" value="Genomic_DNA"/>
</dbReference>
<comment type="caution">
    <text evidence="9">The sequence shown here is derived from an EMBL/GenBank/DDBJ whole genome shotgun (WGS) entry which is preliminary data.</text>
</comment>
<name>A0A368Y1D9_9BURK</name>
<keyword evidence="6 7" id="KW-0472">Membrane</keyword>
<evidence type="ECO:0000256" key="6">
    <source>
        <dbReference type="ARBA" id="ARBA00023136"/>
    </source>
</evidence>
<evidence type="ECO:0000256" key="7">
    <source>
        <dbReference type="RuleBase" id="RU363032"/>
    </source>
</evidence>
<feature type="domain" description="ABC transmembrane type-1" evidence="8">
    <location>
        <begin position="99"/>
        <end position="304"/>
    </location>
</feature>
<dbReference type="CDD" id="cd06261">
    <property type="entry name" value="TM_PBP2"/>
    <property type="match status" value="1"/>
</dbReference>
<keyword evidence="3" id="KW-1003">Cell membrane</keyword>
<dbReference type="GO" id="GO:0055085">
    <property type="term" value="P:transmembrane transport"/>
    <property type="evidence" value="ECO:0007669"/>
    <property type="project" value="InterPro"/>
</dbReference>
<keyword evidence="10" id="KW-1185">Reference proteome</keyword>
<dbReference type="GO" id="GO:0005886">
    <property type="term" value="C:plasma membrane"/>
    <property type="evidence" value="ECO:0007669"/>
    <property type="project" value="UniProtKB-SubCell"/>
</dbReference>
<evidence type="ECO:0000313" key="10">
    <source>
        <dbReference type="Proteomes" id="UP000252884"/>
    </source>
</evidence>
<dbReference type="Gene3D" id="1.10.3720.10">
    <property type="entry name" value="MetI-like"/>
    <property type="match status" value="1"/>
</dbReference>
<dbReference type="RefSeq" id="WP_114467158.1">
    <property type="nucleotide sequence ID" value="NZ_QPJK01000002.1"/>
</dbReference>
<keyword evidence="2 7" id="KW-0813">Transport</keyword>
<dbReference type="PROSITE" id="PS50928">
    <property type="entry name" value="ABC_TM1"/>
    <property type="match status" value="1"/>
</dbReference>
<feature type="transmembrane region" description="Helical" evidence="7">
    <location>
        <begin position="239"/>
        <end position="265"/>
    </location>
</feature>
<dbReference type="Proteomes" id="UP000252884">
    <property type="component" value="Unassembled WGS sequence"/>
</dbReference>
<proteinExistence type="inferred from homology"/>
<dbReference type="Pfam" id="PF19300">
    <property type="entry name" value="BPD_transp_1_N"/>
    <property type="match status" value="1"/>
</dbReference>
<feature type="transmembrane region" description="Helical" evidence="7">
    <location>
        <begin position="138"/>
        <end position="165"/>
    </location>
</feature>
<evidence type="ECO:0000259" key="8">
    <source>
        <dbReference type="PROSITE" id="PS50928"/>
    </source>
</evidence>
<evidence type="ECO:0000256" key="4">
    <source>
        <dbReference type="ARBA" id="ARBA00022692"/>
    </source>
</evidence>
<dbReference type="OrthoDB" id="9803623at2"/>
<keyword evidence="5 7" id="KW-1133">Transmembrane helix</keyword>
<evidence type="ECO:0000256" key="5">
    <source>
        <dbReference type="ARBA" id="ARBA00022989"/>
    </source>
</evidence>
<evidence type="ECO:0000256" key="3">
    <source>
        <dbReference type="ARBA" id="ARBA00022475"/>
    </source>
</evidence>
<feature type="transmembrane region" description="Helical" evidence="7">
    <location>
        <begin position="285"/>
        <end position="311"/>
    </location>
</feature>
<comment type="similarity">
    <text evidence="7">Belongs to the binding-protein-dependent transport system permease family.</text>
</comment>
<sequence length="318" mass="34938">MHAYVIRRLLSLLPTLVIASLIVFISIRLIPGDVVDLMLSNNDISAEPKSRDQLIAALGLDKPMWKQYLLWVRAIVFHGDLGTSLWQGTSVAEQIGARLPVTMELGAIALVVSLTMALPIGIYSATRQDTAGDYVARSFSILLLAVPSFWLGTMVVVFPSIWWGWSPPIDYVGFFTNPWQNLQQMVVPGIVLGTSLSAITMRMTRTMMLEVLRQDYIRTAQAKGLSERVVVLRHALRNALIPVVTLIGLQAPLLLGGAVIIEQIFVIPGMGMLLLEAVSQRDYPIVTGVFLIVGVAVLVINLLVDLSYGLLDPKVRAR</sequence>
<dbReference type="PANTHER" id="PTHR43163">
    <property type="entry name" value="DIPEPTIDE TRANSPORT SYSTEM PERMEASE PROTEIN DPPB-RELATED"/>
    <property type="match status" value="1"/>
</dbReference>
<reference evidence="9 10" key="1">
    <citation type="submission" date="2018-07" db="EMBL/GenBank/DDBJ databases">
        <title>Genomic Encyclopedia of Type Strains, Phase IV (KMG-IV): sequencing the most valuable type-strain genomes for metagenomic binning, comparative biology and taxonomic classification.</title>
        <authorList>
            <person name="Goeker M."/>
        </authorList>
    </citation>
    <scope>NUCLEOTIDE SEQUENCE [LARGE SCALE GENOMIC DNA]</scope>
    <source>
        <strain evidence="9 10">DSM 21634</strain>
    </source>
</reference>
<feature type="transmembrane region" description="Helical" evidence="7">
    <location>
        <begin position="12"/>
        <end position="30"/>
    </location>
</feature>
<dbReference type="AlphaFoldDB" id="A0A368Y1D9"/>
<dbReference type="SUPFAM" id="SSF161098">
    <property type="entry name" value="MetI-like"/>
    <property type="match status" value="1"/>
</dbReference>
<accession>A0A368Y1D9</accession>
<dbReference type="InterPro" id="IPR000515">
    <property type="entry name" value="MetI-like"/>
</dbReference>
<organism evidence="9 10">
    <name type="scientific">Pseudorhodoferax soli</name>
    <dbReference type="NCBI Taxonomy" id="545864"/>
    <lineage>
        <taxon>Bacteria</taxon>
        <taxon>Pseudomonadati</taxon>
        <taxon>Pseudomonadota</taxon>
        <taxon>Betaproteobacteria</taxon>
        <taxon>Burkholderiales</taxon>
        <taxon>Comamonadaceae</taxon>
    </lineage>
</organism>
<dbReference type="PANTHER" id="PTHR43163:SF6">
    <property type="entry name" value="DIPEPTIDE TRANSPORT SYSTEM PERMEASE PROTEIN DPPB-RELATED"/>
    <property type="match status" value="1"/>
</dbReference>
<feature type="transmembrane region" description="Helical" evidence="7">
    <location>
        <begin position="185"/>
        <end position="204"/>
    </location>
</feature>
<evidence type="ECO:0000256" key="1">
    <source>
        <dbReference type="ARBA" id="ARBA00004651"/>
    </source>
</evidence>
<dbReference type="Pfam" id="PF00528">
    <property type="entry name" value="BPD_transp_1"/>
    <property type="match status" value="1"/>
</dbReference>
<gene>
    <name evidence="9" type="ORF">DES41_102329</name>
</gene>
<evidence type="ECO:0000313" key="9">
    <source>
        <dbReference type="EMBL" id="RCW74012.1"/>
    </source>
</evidence>
<feature type="transmembrane region" description="Helical" evidence="7">
    <location>
        <begin position="105"/>
        <end position="126"/>
    </location>
</feature>
<dbReference type="InterPro" id="IPR035906">
    <property type="entry name" value="MetI-like_sf"/>
</dbReference>
<comment type="subcellular location">
    <subcellularLocation>
        <location evidence="1 7">Cell membrane</location>
        <topology evidence="1 7">Multi-pass membrane protein</topology>
    </subcellularLocation>
</comment>
<keyword evidence="4 7" id="KW-0812">Transmembrane</keyword>
<dbReference type="InterPro" id="IPR045621">
    <property type="entry name" value="BPD_transp_1_N"/>
</dbReference>
<protein>
    <submittedName>
        <fullName evidence="9">Peptide/nickel transport system permease protein</fullName>
    </submittedName>
</protein>